<dbReference type="EMBL" id="CABITT030000005">
    <property type="protein sequence ID" value="VVB05141.1"/>
    <property type="molecule type" value="Genomic_DNA"/>
</dbReference>
<sequence>MADFESEHDLLNLPTPPRDPTLVLPADNDSLPLSPSQTDGSSNDAVVPSNNHVETLATSLPEPDGHYLDLTLTCGPVTTNTIPEIEEDDGGSSSDGCVRPSWWVLNLKIMMTKYYCNLMQLQILITASVFKTLRW</sequence>
<reference evidence="2" key="1">
    <citation type="submission" date="2019-07" db="EMBL/GenBank/DDBJ databases">
        <authorList>
            <person name="Dittberner H."/>
        </authorList>
    </citation>
    <scope>NUCLEOTIDE SEQUENCE [LARGE SCALE GENOMIC DNA]</scope>
</reference>
<gene>
    <name evidence="2" type="ORF">ANE_LOCUS15585</name>
</gene>
<comment type="caution">
    <text evidence="2">The sequence shown here is derived from an EMBL/GenBank/DDBJ whole genome shotgun (WGS) entry which is preliminary data.</text>
</comment>
<feature type="compositionally biased region" description="Polar residues" evidence="1">
    <location>
        <begin position="31"/>
        <end position="48"/>
    </location>
</feature>
<accession>A0A565BUT9</accession>
<protein>
    <submittedName>
        <fullName evidence="2">Uncharacterized protein</fullName>
    </submittedName>
</protein>
<evidence type="ECO:0000256" key="1">
    <source>
        <dbReference type="SAM" id="MobiDB-lite"/>
    </source>
</evidence>
<evidence type="ECO:0000313" key="3">
    <source>
        <dbReference type="Proteomes" id="UP000489600"/>
    </source>
</evidence>
<dbReference type="Proteomes" id="UP000489600">
    <property type="component" value="Unassembled WGS sequence"/>
</dbReference>
<dbReference type="AlphaFoldDB" id="A0A565BUT9"/>
<evidence type="ECO:0000313" key="2">
    <source>
        <dbReference type="EMBL" id="VVB05141.1"/>
    </source>
</evidence>
<organism evidence="2 3">
    <name type="scientific">Arabis nemorensis</name>
    <dbReference type="NCBI Taxonomy" id="586526"/>
    <lineage>
        <taxon>Eukaryota</taxon>
        <taxon>Viridiplantae</taxon>
        <taxon>Streptophyta</taxon>
        <taxon>Embryophyta</taxon>
        <taxon>Tracheophyta</taxon>
        <taxon>Spermatophyta</taxon>
        <taxon>Magnoliopsida</taxon>
        <taxon>eudicotyledons</taxon>
        <taxon>Gunneridae</taxon>
        <taxon>Pentapetalae</taxon>
        <taxon>rosids</taxon>
        <taxon>malvids</taxon>
        <taxon>Brassicales</taxon>
        <taxon>Brassicaceae</taxon>
        <taxon>Arabideae</taxon>
        <taxon>Arabis</taxon>
    </lineage>
</organism>
<keyword evidence="3" id="KW-1185">Reference proteome</keyword>
<proteinExistence type="predicted"/>
<name>A0A565BUT9_9BRAS</name>
<feature type="compositionally biased region" description="Basic and acidic residues" evidence="1">
    <location>
        <begin position="1"/>
        <end position="10"/>
    </location>
</feature>
<feature type="region of interest" description="Disordered" evidence="1">
    <location>
        <begin position="1"/>
        <end position="48"/>
    </location>
</feature>